<dbReference type="EMBL" id="JAPZBO010000005">
    <property type="protein sequence ID" value="KAJ5314934.1"/>
    <property type="molecule type" value="Genomic_DNA"/>
</dbReference>
<dbReference type="AlphaFoldDB" id="A0A9W9H6F5"/>
<feature type="chain" id="PRO_5041155167" description="GPI anchored serine-threonine rich protein" evidence="2">
    <location>
        <begin position="18"/>
        <end position="187"/>
    </location>
</feature>
<evidence type="ECO:0000256" key="2">
    <source>
        <dbReference type="SAM" id="SignalP"/>
    </source>
</evidence>
<keyword evidence="4" id="KW-1185">Reference proteome</keyword>
<evidence type="ECO:0000256" key="1">
    <source>
        <dbReference type="SAM" id="MobiDB-lite"/>
    </source>
</evidence>
<dbReference type="Proteomes" id="UP001147746">
    <property type="component" value="Unassembled WGS sequence"/>
</dbReference>
<proteinExistence type="predicted"/>
<feature type="signal peptide" evidence="2">
    <location>
        <begin position="1"/>
        <end position="17"/>
    </location>
</feature>
<feature type="region of interest" description="Disordered" evidence="1">
    <location>
        <begin position="126"/>
        <end position="146"/>
    </location>
</feature>
<dbReference type="OrthoDB" id="5597238at2759"/>
<evidence type="ECO:0000313" key="3">
    <source>
        <dbReference type="EMBL" id="KAJ5314934.1"/>
    </source>
</evidence>
<reference evidence="3" key="1">
    <citation type="submission" date="2022-12" db="EMBL/GenBank/DDBJ databases">
        <authorList>
            <person name="Petersen C."/>
        </authorList>
    </citation>
    <scope>NUCLEOTIDE SEQUENCE</scope>
    <source>
        <strain evidence="3">IBT 21472</strain>
    </source>
</reference>
<comment type="caution">
    <text evidence="3">The sequence shown here is derived from an EMBL/GenBank/DDBJ whole genome shotgun (WGS) entry which is preliminary data.</text>
</comment>
<name>A0A9W9H6F5_9EURO</name>
<sequence length="187" mass="18612">MKFSIVALSTLLAFAAAETTTTAETVTATLSPEQSCAQNCNSTDRCCVAACYKVPCPNDAQANDTNSCVAACPQGTGTAADTKKYTDCQNACFNSHFLATGAAASETGYTVSSTTSTGTWATATATTTTGSQSSNNDNSNSNSASASTFGASSTTTGVVHSTNAASNIKLGASSAGLFGLVVAAFAL</sequence>
<keyword evidence="2" id="KW-0732">Signal</keyword>
<reference evidence="3" key="2">
    <citation type="journal article" date="2023" name="IMA Fungus">
        <title>Comparative genomic study of the Penicillium genus elucidates a diverse pangenome and 15 lateral gene transfer events.</title>
        <authorList>
            <person name="Petersen C."/>
            <person name="Sorensen T."/>
            <person name="Nielsen M.R."/>
            <person name="Sondergaard T.E."/>
            <person name="Sorensen J.L."/>
            <person name="Fitzpatrick D.A."/>
            <person name="Frisvad J.C."/>
            <person name="Nielsen K.L."/>
        </authorList>
    </citation>
    <scope>NUCLEOTIDE SEQUENCE</scope>
    <source>
        <strain evidence="3">IBT 21472</strain>
    </source>
</reference>
<accession>A0A9W9H6F5</accession>
<gene>
    <name evidence="3" type="ORF">N7476_005241</name>
</gene>
<evidence type="ECO:0000313" key="4">
    <source>
        <dbReference type="Proteomes" id="UP001147746"/>
    </source>
</evidence>
<evidence type="ECO:0008006" key="5">
    <source>
        <dbReference type="Google" id="ProtNLM"/>
    </source>
</evidence>
<organism evidence="3 4">
    <name type="scientific">Penicillium atrosanguineum</name>
    <dbReference type="NCBI Taxonomy" id="1132637"/>
    <lineage>
        <taxon>Eukaryota</taxon>
        <taxon>Fungi</taxon>
        <taxon>Dikarya</taxon>
        <taxon>Ascomycota</taxon>
        <taxon>Pezizomycotina</taxon>
        <taxon>Eurotiomycetes</taxon>
        <taxon>Eurotiomycetidae</taxon>
        <taxon>Eurotiales</taxon>
        <taxon>Aspergillaceae</taxon>
        <taxon>Penicillium</taxon>
    </lineage>
</organism>
<protein>
    <recommendedName>
        <fullName evidence="5">GPI anchored serine-threonine rich protein</fullName>
    </recommendedName>
</protein>